<evidence type="ECO:0000313" key="3">
    <source>
        <dbReference type="EMBL" id="SKB93094.1"/>
    </source>
</evidence>
<dbReference type="InterPro" id="IPR036388">
    <property type="entry name" value="WH-like_DNA-bd_sf"/>
</dbReference>
<dbReference type="InterPro" id="IPR021660">
    <property type="entry name" value="DUF3253"/>
</dbReference>
<dbReference type="OrthoDB" id="7631458at2"/>
<dbReference type="RefSeq" id="WP_055728473.1">
    <property type="nucleotide sequence ID" value="NZ_FUYX01000008.1"/>
</dbReference>
<evidence type="ECO:0000256" key="1">
    <source>
        <dbReference type="SAM" id="MobiDB-lite"/>
    </source>
</evidence>
<evidence type="ECO:0000313" key="4">
    <source>
        <dbReference type="Proteomes" id="UP000051562"/>
    </source>
</evidence>
<proteinExistence type="predicted"/>
<dbReference type="SUPFAM" id="SSF46785">
    <property type="entry name" value="Winged helix' DNA-binding domain"/>
    <property type="match status" value="1"/>
</dbReference>
<reference evidence="2 4" key="1">
    <citation type="submission" date="2015-10" db="EMBL/GenBank/DDBJ databases">
        <title>Draft genome of Bosea thiooxidans.</title>
        <authorList>
            <person name="Wang X."/>
        </authorList>
    </citation>
    <scope>NUCLEOTIDE SEQUENCE [LARGE SCALE GENOMIC DNA]</scope>
    <source>
        <strain evidence="2 4">CGMCC 9174</strain>
    </source>
</reference>
<organism evidence="2 4">
    <name type="scientific">Bosea thiooxidans</name>
    <dbReference type="NCBI Taxonomy" id="53254"/>
    <lineage>
        <taxon>Bacteria</taxon>
        <taxon>Pseudomonadati</taxon>
        <taxon>Pseudomonadota</taxon>
        <taxon>Alphaproteobacteria</taxon>
        <taxon>Hyphomicrobiales</taxon>
        <taxon>Boseaceae</taxon>
        <taxon>Bosea</taxon>
    </lineage>
</organism>
<dbReference type="Proteomes" id="UP000051562">
    <property type="component" value="Unassembled WGS sequence"/>
</dbReference>
<dbReference type="Proteomes" id="UP000190130">
    <property type="component" value="Unassembled WGS sequence"/>
</dbReference>
<protein>
    <recommendedName>
        <fullName evidence="6">DUF3253 domain-containing protein</fullName>
    </recommendedName>
</protein>
<dbReference type="Gene3D" id="1.10.10.10">
    <property type="entry name" value="Winged helix-like DNA-binding domain superfamily/Winged helix DNA-binding domain"/>
    <property type="match status" value="1"/>
</dbReference>
<gene>
    <name evidence="2" type="ORF">ARD30_14505</name>
    <name evidence="3" type="ORF">SAMN05660750_03055</name>
</gene>
<keyword evidence="4" id="KW-1185">Reference proteome</keyword>
<reference evidence="3 5" key="2">
    <citation type="submission" date="2017-02" db="EMBL/GenBank/DDBJ databases">
        <authorList>
            <person name="Peterson S.W."/>
        </authorList>
    </citation>
    <scope>NUCLEOTIDE SEQUENCE [LARGE SCALE GENOMIC DNA]</scope>
    <source>
        <strain evidence="3 5">DSM 9653</strain>
    </source>
</reference>
<feature type="compositionally biased region" description="Basic and acidic residues" evidence="1">
    <location>
        <begin position="74"/>
        <end position="83"/>
    </location>
</feature>
<dbReference type="AlphaFoldDB" id="A0A0Q3I5N1"/>
<name>A0A0Q3I5N1_9HYPH</name>
<accession>A0A0Q3I5N1</accession>
<dbReference type="STRING" id="53254.SAMN05660750_03055"/>
<dbReference type="EMBL" id="FUYX01000008">
    <property type="protein sequence ID" value="SKB93094.1"/>
    <property type="molecule type" value="Genomic_DNA"/>
</dbReference>
<sequence length="106" mass="11547">MSQESEGHAPETIEQAILDLLTRREPGRTVSPMDVARALGSDHPDDWGPLMQPVRRAAVKLMKEGRLVITRKGRPVDPDDFRGVYRLSLPSDASPDDQGAGNSASV</sequence>
<dbReference type="InterPro" id="IPR036390">
    <property type="entry name" value="WH_DNA-bd_sf"/>
</dbReference>
<feature type="region of interest" description="Disordered" evidence="1">
    <location>
        <begin position="73"/>
        <end position="106"/>
    </location>
</feature>
<dbReference type="EMBL" id="LMAR01000039">
    <property type="protein sequence ID" value="KQK30248.1"/>
    <property type="molecule type" value="Genomic_DNA"/>
</dbReference>
<dbReference type="Pfam" id="PF11625">
    <property type="entry name" value="DUF3253"/>
    <property type="match status" value="1"/>
</dbReference>
<evidence type="ECO:0000313" key="5">
    <source>
        <dbReference type="Proteomes" id="UP000190130"/>
    </source>
</evidence>
<evidence type="ECO:0008006" key="6">
    <source>
        <dbReference type="Google" id="ProtNLM"/>
    </source>
</evidence>
<evidence type="ECO:0000313" key="2">
    <source>
        <dbReference type="EMBL" id="KQK30248.1"/>
    </source>
</evidence>